<dbReference type="AlphaFoldDB" id="A0A4R1R6Z0"/>
<comment type="caution">
    <text evidence="2">The sequence shown here is derived from an EMBL/GenBank/DDBJ whole genome shotgun (WGS) entry which is preliminary data.</text>
</comment>
<dbReference type="Proteomes" id="UP000295184">
    <property type="component" value="Unassembled WGS sequence"/>
</dbReference>
<keyword evidence="1" id="KW-1133">Transmembrane helix</keyword>
<feature type="transmembrane region" description="Helical" evidence="1">
    <location>
        <begin position="210"/>
        <end position="230"/>
    </location>
</feature>
<feature type="transmembrane region" description="Helical" evidence="1">
    <location>
        <begin position="134"/>
        <end position="156"/>
    </location>
</feature>
<sequence length="250" mass="27553">MKLLIFNASPKKRGGASQFFSGILRLFLPGLVKKTVPLRSRKDFDHALSQLGSADAVCISFPLYVDGLPSHLAEFLSLAEEYCKARSLRFRLYAIANNGFIEGQQNRTALRILESWCLHSGAIWSGGIGIGGGVMLRVLGIVYPVLIALSIVQIAVSFLTAGSVPPDMLYTLAIQAGSWLFFNFGVLFCLARLSEAVYKRKTVKSRYTRVLLPSFLFVPIADLFMILSSLSCGRFLFALLKQDDCSRNKG</sequence>
<evidence type="ECO:0000256" key="1">
    <source>
        <dbReference type="SAM" id="Phobius"/>
    </source>
</evidence>
<dbReference type="Gene3D" id="3.40.50.360">
    <property type="match status" value="1"/>
</dbReference>
<protein>
    <recommendedName>
        <fullName evidence="4">Flavodoxin-like protein</fullName>
    </recommendedName>
</protein>
<dbReference type="InterPro" id="IPR029039">
    <property type="entry name" value="Flavoprotein-like_sf"/>
</dbReference>
<dbReference type="EMBL" id="SLUM01000002">
    <property type="protein sequence ID" value="TCL61363.1"/>
    <property type="molecule type" value="Genomic_DNA"/>
</dbReference>
<gene>
    <name evidence="2" type="ORF">EDD77_102102</name>
</gene>
<reference evidence="2 3" key="1">
    <citation type="submission" date="2019-03" db="EMBL/GenBank/DDBJ databases">
        <title>Genomic Encyclopedia of Type Strains, Phase IV (KMG-IV): sequencing the most valuable type-strain genomes for metagenomic binning, comparative biology and taxonomic classification.</title>
        <authorList>
            <person name="Goeker M."/>
        </authorList>
    </citation>
    <scope>NUCLEOTIDE SEQUENCE [LARGE SCALE GENOMIC DNA]</scope>
    <source>
        <strain evidence="2 3">DSM 100451</strain>
    </source>
</reference>
<feature type="transmembrane region" description="Helical" evidence="1">
    <location>
        <begin position="15"/>
        <end position="32"/>
    </location>
</feature>
<name>A0A4R1R6Z0_9FIRM</name>
<keyword evidence="1" id="KW-0472">Membrane</keyword>
<evidence type="ECO:0008006" key="4">
    <source>
        <dbReference type="Google" id="ProtNLM"/>
    </source>
</evidence>
<dbReference type="SUPFAM" id="SSF52218">
    <property type="entry name" value="Flavoproteins"/>
    <property type="match status" value="1"/>
</dbReference>
<evidence type="ECO:0000313" key="3">
    <source>
        <dbReference type="Proteomes" id="UP000295184"/>
    </source>
</evidence>
<accession>A0A4R1R6Z0</accession>
<organism evidence="2 3">
    <name type="scientific">Allofournierella massiliensis</name>
    <dbReference type="NCBI Taxonomy" id="1650663"/>
    <lineage>
        <taxon>Bacteria</taxon>
        <taxon>Bacillati</taxon>
        <taxon>Bacillota</taxon>
        <taxon>Clostridia</taxon>
        <taxon>Eubacteriales</taxon>
        <taxon>Oscillospiraceae</taxon>
        <taxon>Allofournierella</taxon>
    </lineage>
</organism>
<dbReference type="OrthoDB" id="1026745at2"/>
<dbReference type="RefSeq" id="WP_058966226.1">
    <property type="nucleotide sequence ID" value="NZ_CABKVM010000019.1"/>
</dbReference>
<feature type="transmembrane region" description="Helical" evidence="1">
    <location>
        <begin position="168"/>
        <end position="190"/>
    </location>
</feature>
<proteinExistence type="predicted"/>
<dbReference type="STRING" id="1650663.GCA_001486665_02937"/>
<evidence type="ECO:0000313" key="2">
    <source>
        <dbReference type="EMBL" id="TCL61363.1"/>
    </source>
</evidence>
<keyword evidence="1" id="KW-0812">Transmembrane</keyword>